<dbReference type="Pfam" id="PF06094">
    <property type="entry name" value="GGACT"/>
    <property type="match status" value="1"/>
</dbReference>
<dbReference type="GO" id="GO:0061929">
    <property type="term" value="F:gamma-glutamylaminecyclotransferase activity"/>
    <property type="evidence" value="ECO:0007669"/>
    <property type="project" value="UniProtKB-UniRule"/>
</dbReference>
<evidence type="ECO:0000256" key="4">
    <source>
        <dbReference type="PIRSR" id="PIRSR639126-1"/>
    </source>
</evidence>
<keyword evidence="7" id="KW-0732">Signal</keyword>
<evidence type="ECO:0000256" key="1">
    <source>
        <dbReference type="ARBA" id="ARBA00001684"/>
    </source>
</evidence>
<comment type="similarity">
    <text evidence="2 5">Belongs to the gamma-glutamylcyclotransferase family.</text>
</comment>
<proteinExistence type="inferred from homology"/>
<feature type="signal peptide" evidence="7">
    <location>
        <begin position="1"/>
        <end position="19"/>
    </location>
</feature>
<protein>
    <recommendedName>
        <fullName evidence="5">Gamma-glutamylaminecyclotransferase</fullName>
        <ecNumber evidence="5">4.3.2.8</ecNumber>
    </recommendedName>
</protein>
<dbReference type="EC" id="4.3.2.8" evidence="5"/>
<feature type="region of interest" description="Disordered" evidence="6">
    <location>
        <begin position="114"/>
        <end position="204"/>
    </location>
</feature>
<evidence type="ECO:0000256" key="2">
    <source>
        <dbReference type="ARBA" id="ARBA00008861"/>
    </source>
</evidence>
<dbReference type="GO" id="GO:0005829">
    <property type="term" value="C:cytosol"/>
    <property type="evidence" value="ECO:0007669"/>
    <property type="project" value="TreeGrafter"/>
</dbReference>
<dbReference type="PANTHER" id="PTHR12510:SF4">
    <property type="entry name" value="GAMMA-GLUTAMYLAMINECYCLOTRANSFERASE"/>
    <property type="match status" value="1"/>
</dbReference>
<dbReference type="EMBL" id="JAYKXH010000006">
    <property type="protein sequence ID" value="KAK7166772.1"/>
    <property type="molecule type" value="Genomic_DNA"/>
</dbReference>
<dbReference type="PANTHER" id="PTHR12510">
    <property type="entry name" value="TROPONIN C-AKIN-1 PROTEIN"/>
    <property type="match status" value="1"/>
</dbReference>
<dbReference type="AlphaFoldDB" id="A0AAN9HBX2"/>
<dbReference type="InterPro" id="IPR009288">
    <property type="entry name" value="AIG2-like_dom"/>
</dbReference>
<evidence type="ECO:0000259" key="8">
    <source>
        <dbReference type="Pfam" id="PF06094"/>
    </source>
</evidence>
<feature type="domain" description="Gamma-glutamylcyclotransferase AIG2-like" evidence="8">
    <location>
        <begin position="22"/>
        <end position="118"/>
    </location>
</feature>
<dbReference type="InterPro" id="IPR013024">
    <property type="entry name" value="GGCT-like"/>
</dbReference>
<name>A0AAN9HBX2_9TELE</name>
<evidence type="ECO:0000313" key="10">
    <source>
        <dbReference type="Proteomes" id="UP001364617"/>
    </source>
</evidence>
<evidence type="ECO:0000313" key="9">
    <source>
        <dbReference type="EMBL" id="KAK7166772.1"/>
    </source>
</evidence>
<keyword evidence="10" id="KW-1185">Reference proteome</keyword>
<dbReference type="SUPFAM" id="SSF110857">
    <property type="entry name" value="Gamma-glutamyl cyclotransferase-like"/>
    <property type="match status" value="1"/>
</dbReference>
<accession>A0AAN9HBX2</accession>
<evidence type="ECO:0000256" key="6">
    <source>
        <dbReference type="SAM" id="MobiDB-lite"/>
    </source>
</evidence>
<dbReference type="InterPro" id="IPR036568">
    <property type="entry name" value="GGCT-like_sf"/>
</dbReference>
<dbReference type="Proteomes" id="UP001364617">
    <property type="component" value="Unassembled WGS sequence"/>
</dbReference>
<dbReference type="GO" id="GO:0042219">
    <property type="term" value="P:modified amino acid catabolic process"/>
    <property type="evidence" value="ECO:0007669"/>
    <property type="project" value="UniProtKB-UniRule"/>
</dbReference>
<feature type="active site" description="Proton acceptor" evidence="4">
    <location>
        <position position="100"/>
    </location>
</feature>
<keyword evidence="3 5" id="KW-0456">Lyase</keyword>
<dbReference type="Gene3D" id="3.10.490.10">
    <property type="entry name" value="Gamma-glutamyl cyclotransferase-like"/>
    <property type="match status" value="2"/>
</dbReference>
<comment type="function">
    <text evidence="5">Catalyzes the formation of 5-oxo-L-proline from L-gamma-glutamyl-L-epsilon-lysine.</text>
</comment>
<reference evidence="9 10" key="1">
    <citation type="submission" date="2024-02" db="EMBL/GenBank/DDBJ databases">
        <title>Chromosome-level genome assembly of the Eurasian Minnow (Phoxinus phoxinus).</title>
        <authorList>
            <person name="Oriowo T.O."/>
            <person name="Martin S."/>
            <person name="Stange M."/>
            <person name="Chrysostomakis Y."/>
            <person name="Brown T."/>
            <person name="Winkler S."/>
            <person name="Kukowka S."/>
            <person name="Myers E.W."/>
            <person name="Bohne A."/>
        </authorList>
    </citation>
    <scope>NUCLEOTIDE SEQUENCE [LARGE SCALE GENOMIC DNA]</scope>
    <source>
        <strain evidence="9">ZFMK-TIS-60720</strain>
        <tissue evidence="9">Whole Organism</tissue>
    </source>
</reference>
<dbReference type="InterPro" id="IPR039126">
    <property type="entry name" value="GGACT"/>
</dbReference>
<feature type="chain" id="PRO_5042881819" description="Gamma-glutamylaminecyclotransferase" evidence="7">
    <location>
        <begin position="20"/>
        <end position="249"/>
    </location>
</feature>
<sequence>MKGFRLLLIIVSVFPAVHMTKIFVYGTLKKGQPNHSRMKDHANGQAEFVAHARTVDRYPLVIATKDNVPFLLNVPGTGQHVTGEIYSVDQQMLDYLDWFEECPLMYQRSSIRLEVQDGPGGGEHTPKAGSADGPGGGEHTPKAGSTDGPGGGEHTPKAGSTDGPGGGEHTPKAGSTDGPGGGEHTPKAGSADGPGGGEHTPKAGSSLEAFVYSTETYEPDWLQKTTYESYDTNGDHGLRYVCNEDVCPE</sequence>
<evidence type="ECO:0000256" key="5">
    <source>
        <dbReference type="RuleBase" id="RU367036"/>
    </source>
</evidence>
<evidence type="ECO:0000256" key="7">
    <source>
        <dbReference type="SAM" id="SignalP"/>
    </source>
</evidence>
<comment type="caution">
    <text evidence="9">The sequence shown here is derived from an EMBL/GenBank/DDBJ whole genome shotgun (WGS) entry which is preliminary data.</text>
</comment>
<gene>
    <name evidence="9" type="ORF">R3I93_006519</name>
</gene>
<dbReference type="CDD" id="cd06661">
    <property type="entry name" value="GGCT_like"/>
    <property type="match status" value="1"/>
</dbReference>
<organism evidence="9 10">
    <name type="scientific">Phoxinus phoxinus</name>
    <name type="common">Eurasian minnow</name>
    <dbReference type="NCBI Taxonomy" id="58324"/>
    <lineage>
        <taxon>Eukaryota</taxon>
        <taxon>Metazoa</taxon>
        <taxon>Chordata</taxon>
        <taxon>Craniata</taxon>
        <taxon>Vertebrata</taxon>
        <taxon>Euteleostomi</taxon>
        <taxon>Actinopterygii</taxon>
        <taxon>Neopterygii</taxon>
        <taxon>Teleostei</taxon>
        <taxon>Ostariophysi</taxon>
        <taxon>Cypriniformes</taxon>
        <taxon>Leuciscidae</taxon>
        <taxon>Phoxininae</taxon>
        <taxon>Phoxinus</taxon>
    </lineage>
</organism>
<evidence type="ECO:0000256" key="3">
    <source>
        <dbReference type="ARBA" id="ARBA00023239"/>
    </source>
</evidence>
<comment type="catalytic activity">
    <reaction evidence="1 5">
        <text>epsilon-(gamma-L-glutamyl)-L-lysine = 5-oxo-L-proline + L-lysine</text>
        <dbReference type="Rhea" id="RHEA:16961"/>
        <dbReference type="ChEBI" id="CHEBI:32551"/>
        <dbReference type="ChEBI" id="CHEBI:58402"/>
        <dbReference type="ChEBI" id="CHEBI:133752"/>
        <dbReference type="EC" id="4.3.2.8"/>
    </reaction>
</comment>